<name>A0A1G9KA37_9HYPH</name>
<evidence type="ECO:0000256" key="1">
    <source>
        <dbReference type="ARBA" id="ARBA00009437"/>
    </source>
</evidence>
<gene>
    <name evidence="6" type="ORF">SAMN05428953_13824</name>
</gene>
<dbReference type="AlphaFoldDB" id="A0A1G9KA37"/>
<dbReference type="PRINTS" id="PR00039">
    <property type="entry name" value="HTHLYSR"/>
</dbReference>
<keyword evidence="4" id="KW-0804">Transcription</keyword>
<organism evidence="6 7">
    <name type="scientific">Mesorhizobium muleiense</name>
    <dbReference type="NCBI Taxonomy" id="1004279"/>
    <lineage>
        <taxon>Bacteria</taxon>
        <taxon>Pseudomonadati</taxon>
        <taxon>Pseudomonadota</taxon>
        <taxon>Alphaproteobacteria</taxon>
        <taxon>Hyphomicrobiales</taxon>
        <taxon>Phyllobacteriaceae</taxon>
        <taxon>Mesorhizobium</taxon>
    </lineage>
</organism>
<keyword evidence="2" id="KW-0805">Transcription regulation</keyword>
<accession>A0A1G9KA37</accession>
<keyword evidence="7" id="KW-1185">Reference proteome</keyword>
<dbReference type="Pfam" id="PF00126">
    <property type="entry name" value="HTH_1"/>
    <property type="match status" value="1"/>
</dbReference>
<dbReference type="Gene3D" id="1.10.10.10">
    <property type="entry name" value="Winged helix-like DNA-binding domain superfamily/Winged helix DNA-binding domain"/>
    <property type="match status" value="1"/>
</dbReference>
<reference evidence="7" key="1">
    <citation type="submission" date="2016-10" db="EMBL/GenBank/DDBJ databases">
        <authorList>
            <person name="Varghese N."/>
            <person name="Submissions S."/>
        </authorList>
    </citation>
    <scope>NUCLEOTIDE SEQUENCE [LARGE SCALE GENOMIC DNA]</scope>
    <source>
        <strain evidence="7">CGMCC 1.11022</strain>
    </source>
</reference>
<dbReference type="EMBL" id="FNEE01000038">
    <property type="protein sequence ID" value="SDL46294.1"/>
    <property type="molecule type" value="Genomic_DNA"/>
</dbReference>
<dbReference type="InterPro" id="IPR036388">
    <property type="entry name" value="WH-like_DNA-bd_sf"/>
</dbReference>
<feature type="domain" description="HTH lysR-type" evidence="5">
    <location>
        <begin position="11"/>
        <end position="68"/>
    </location>
</feature>
<dbReference type="SUPFAM" id="SSF53850">
    <property type="entry name" value="Periplasmic binding protein-like II"/>
    <property type="match status" value="1"/>
</dbReference>
<dbReference type="GO" id="GO:0003700">
    <property type="term" value="F:DNA-binding transcription factor activity"/>
    <property type="evidence" value="ECO:0007669"/>
    <property type="project" value="InterPro"/>
</dbReference>
<dbReference type="GO" id="GO:0043565">
    <property type="term" value="F:sequence-specific DNA binding"/>
    <property type="evidence" value="ECO:0007669"/>
    <property type="project" value="TreeGrafter"/>
</dbReference>
<evidence type="ECO:0000313" key="7">
    <source>
        <dbReference type="Proteomes" id="UP000198894"/>
    </source>
</evidence>
<dbReference type="Pfam" id="PF03466">
    <property type="entry name" value="LysR_substrate"/>
    <property type="match status" value="1"/>
</dbReference>
<protein>
    <submittedName>
        <fullName evidence="6">DNA-binding transcriptional regulator, LysR family</fullName>
    </submittedName>
</protein>
<keyword evidence="3 6" id="KW-0238">DNA-binding</keyword>
<dbReference type="InterPro" id="IPR036390">
    <property type="entry name" value="WH_DNA-bd_sf"/>
</dbReference>
<dbReference type="PANTHER" id="PTHR30537:SF79">
    <property type="entry name" value="TRANSCRIPTIONAL REGULATOR-RELATED"/>
    <property type="match status" value="1"/>
</dbReference>
<dbReference type="Proteomes" id="UP000198894">
    <property type="component" value="Unassembled WGS sequence"/>
</dbReference>
<dbReference type="InterPro" id="IPR000847">
    <property type="entry name" value="LysR_HTH_N"/>
</dbReference>
<dbReference type="SUPFAM" id="SSF46785">
    <property type="entry name" value="Winged helix' DNA-binding domain"/>
    <property type="match status" value="1"/>
</dbReference>
<dbReference type="Gene3D" id="3.40.190.10">
    <property type="entry name" value="Periplasmic binding protein-like II"/>
    <property type="match status" value="2"/>
</dbReference>
<evidence type="ECO:0000256" key="2">
    <source>
        <dbReference type="ARBA" id="ARBA00023015"/>
    </source>
</evidence>
<proteinExistence type="inferred from homology"/>
<evidence type="ECO:0000256" key="3">
    <source>
        <dbReference type="ARBA" id="ARBA00023125"/>
    </source>
</evidence>
<sequence>MIMDHSSDAMLPLETLRAFDAAARTGSFSAAAEKLNLTHGAVSRQIAKLEDWLGLKVFDRGARGVSLTIEGNRLHLRTTEAFALISSNSDRWIEPRGTAVVRLTSIPSVSGLWLMPRMAALENNPSRLRIVLDVDIRQADLADEGIDLSIRCGRGRIPGRVSVELFEEHVFPVASPDLAREIGRGDPARLLKFPLINDSDASAWRAWFAAQDIDYRPRPQDRRFEDYNLVLGAAAHGLGIALARPPMTEDQLKSGRIIAADERVVLSPISYWLDRPIGRPRAAAAELARRIAAQAGLAAEKIEDFIAAEQ</sequence>
<dbReference type="InterPro" id="IPR005119">
    <property type="entry name" value="LysR_subst-bd"/>
</dbReference>
<dbReference type="GO" id="GO:0006351">
    <property type="term" value="P:DNA-templated transcription"/>
    <property type="evidence" value="ECO:0007669"/>
    <property type="project" value="TreeGrafter"/>
</dbReference>
<evidence type="ECO:0000259" key="5">
    <source>
        <dbReference type="PROSITE" id="PS50931"/>
    </source>
</evidence>
<dbReference type="PROSITE" id="PS50931">
    <property type="entry name" value="HTH_LYSR"/>
    <property type="match status" value="1"/>
</dbReference>
<comment type="similarity">
    <text evidence="1">Belongs to the LysR transcriptional regulatory family.</text>
</comment>
<evidence type="ECO:0000256" key="4">
    <source>
        <dbReference type="ARBA" id="ARBA00023163"/>
    </source>
</evidence>
<dbReference type="InterPro" id="IPR058163">
    <property type="entry name" value="LysR-type_TF_proteobact-type"/>
</dbReference>
<evidence type="ECO:0000313" key="6">
    <source>
        <dbReference type="EMBL" id="SDL46294.1"/>
    </source>
</evidence>
<dbReference type="PANTHER" id="PTHR30537">
    <property type="entry name" value="HTH-TYPE TRANSCRIPTIONAL REGULATOR"/>
    <property type="match status" value="1"/>
</dbReference>